<evidence type="ECO:0000313" key="3">
    <source>
        <dbReference type="Proteomes" id="UP000483765"/>
    </source>
</evidence>
<protein>
    <submittedName>
        <fullName evidence="2">Helix-turn-helix domain-containing protein</fullName>
    </submittedName>
</protein>
<evidence type="ECO:0000259" key="1">
    <source>
        <dbReference type="Pfam" id="PF12728"/>
    </source>
</evidence>
<dbReference type="InterPro" id="IPR009061">
    <property type="entry name" value="DNA-bd_dom_put_sf"/>
</dbReference>
<name>A0A6L8MYV1_STRSU</name>
<feature type="domain" description="Helix-turn-helix" evidence="1">
    <location>
        <begin position="38"/>
        <end position="79"/>
    </location>
</feature>
<dbReference type="Pfam" id="PF12728">
    <property type="entry name" value="HTH_17"/>
    <property type="match status" value="1"/>
</dbReference>
<dbReference type="Gene3D" id="1.10.10.10">
    <property type="entry name" value="Winged helix-like DNA-binding domain superfamily/Winged helix DNA-binding domain"/>
    <property type="match status" value="1"/>
</dbReference>
<accession>A0A6L8MYV1</accession>
<sequence length="98" mass="11651">MQVILPDEQVHQIQRLIARLIHQEIENQLTNRNLDSPYLNKKQTCEYLGISNNTLDNWVQKGLPMIRIDKTVRFNKNEIYCWLSNIKKETDNNVQNTI</sequence>
<dbReference type="AlphaFoldDB" id="A0A6L8MYV1"/>
<dbReference type="InterPro" id="IPR036388">
    <property type="entry name" value="WH-like_DNA-bd_sf"/>
</dbReference>
<evidence type="ECO:0000313" key="2">
    <source>
        <dbReference type="EMBL" id="MYN70361.1"/>
    </source>
</evidence>
<comment type="caution">
    <text evidence="2">The sequence shown here is derived from an EMBL/GenBank/DDBJ whole genome shotgun (WGS) entry which is preliminary data.</text>
</comment>
<dbReference type="SUPFAM" id="SSF46955">
    <property type="entry name" value="Putative DNA-binding domain"/>
    <property type="match status" value="1"/>
</dbReference>
<gene>
    <name evidence="2" type="ORF">GLP18_09115</name>
</gene>
<proteinExistence type="predicted"/>
<dbReference type="EMBL" id="WNXH01000016">
    <property type="protein sequence ID" value="MYN70361.1"/>
    <property type="molecule type" value="Genomic_DNA"/>
</dbReference>
<dbReference type="InterPro" id="IPR041657">
    <property type="entry name" value="HTH_17"/>
</dbReference>
<organism evidence="2 3">
    <name type="scientific">Streptococcus suis</name>
    <dbReference type="NCBI Taxonomy" id="1307"/>
    <lineage>
        <taxon>Bacteria</taxon>
        <taxon>Bacillati</taxon>
        <taxon>Bacillota</taxon>
        <taxon>Bacilli</taxon>
        <taxon>Lactobacillales</taxon>
        <taxon>Streptococcaceae</taxon>
        <taxon>Streptococcus</taxon>
    </lineage>
</organism>
<dbReference type="RefSeq" id="WP_160864467.1">
    <property type="nucleotide sequence ID" value="NZ_JBAPDM010000005.1"/>
</dbReference>
<dbReference type="Proteomes" id="UP000483765">
    <property type="component" value="Unassembled WGS sequence"/>
</dbReference>
<reference evidence="2 3" key="1">
    <citation type="submission" date="2019-11" db="EMBL/GenBank/DDBJ databases">
        <title>Divergent Streptococcus suis from cattle.</title>
        <authorList>
            <person name="Williamson C."/>
        </authorList>
    </citation>
    <scope>NUCLEOTIDE SEQUENCE [LARGE SCALE GENOMIC DNA]</scope>
    <source>
        <strain evidence="2 3">10-36905</strain>
    </source>
</reference>